<dbReference type="GeneTree" id="ENSGT00940000155605"/>
<feature type="domain" description="Protein kinase" evidence="2">
    <location>
        <begin position="1"/>
        <end position="300"/>
    </location>
</feature>
<organism evidence="3 4">
    <name type="scientific">Salmo trutta</name>
    <name type="common">Brown trout</name>
    <dbReference type="NCBI Taxonomy" id="8032"/>
    <lineage>
        <taxon>Eukaryota</taxon>
        <taxon>Metazoa</taxon>
        <taxon>Chordata</taxon>
        <taxon>Craniata</taxon>
        <taxon>Vertebrata</taxon>
        <taxon>Euteleostomi</taxon>
        <taxon>Actinopterygii</taxon>
        <taxon>Neopterygii</taxon>
        <taxon>Teleostei</taxon>
        <taxon>Protacanthopterygii</taxon>
        <taxon>Salmoniformes</taxon>
        <taxon>Salmonidae</taxon>
        <taxon>Salmoninae</taxon>
        <taxon>Salmo</taxon>
    </lineage>
</organism>
<reference evidence="3" key="2">
    <citation type="submission" date="2025-09" db="UniProtKB">
        <authorList>
            <consortium name="Ensembl"/>
        </authorList>
    </citation>
    <scope>IDENTIFICATION</scope>
</reference>
<dbReference type="PANTHER" id="PTHR13902">
    <property type="entry name" value="SERINE/THREONINE-PROTEIN KINASE WNK WITH NO LYSINE -RELATED"/>
    <property type="match status" value="1"/>
</dbReference>
<dbReference type="PROSITE" id="PS50011">
    <property type="entry name" value="PROTEIN_KINASE_DOM"/>
    <property type="match status" value="1"/>
</dbReference>
<feature type="region of interest" description="Disordered" evidence="1">
    <location>
        <begin position="1"/>
        <end position="71"/>
    </location>
</feature>
<dbReference type="InterPro" id="IPR050588">
    <property type="entry name" value="WNK_Ser-Thr_kinase"/>
</dbReference>
<feature type="compositionally biased region" description="Acidic residues" evidence="1">
    <location>
        <begin position="49"/>
        <end position="64"/>
    </location>
</feature>
<proteinExistence type="predicted"/>
<sequence>MSEGEGKQVLDSVQEGKPESMVAAPTGQSVSSVSPPVSTVTQPPATAATEDEEEESEDESEILEESPCGRWQKRREEVNQRNVPGIDNAYLAMDTEEGVEVVWNEVMFSERKNFKLQEVIFITEYMSSGSLKQFLKKTKKNHKTMNEKAWKRWCTQILSALSYLHSCDPPIIHGNLTCDTIFIQHNGLIKIGSVAPDTINNHVKTCREEQKSLHFFAPEYGAVADVTTAVDIYSFGMCALEMAVLEIQSNGESSYVSQEAINSAIQFLEDPLQREFIQKCLEQDPSKRPTAKELLFHQALFEVPLLKLLAAHCIVSHQHMIPENALEDMTKNMDLNLVIVEVKDGVQMKLSQFPALELDKFLEDVRNGIYPLTAFGVPGPKQPEQEAVKSPIVPPSVKSPTPEPAELETRKVLQMQCNIEPVDEGAKHHLTLLLKLEDKLNRHLSCDLLPNENVQELAVELVQLGFISEGDQPRLASVLEEAFSKFYSRNGFLNPVTVSS</sequence>
<keyword evidence="4" id="KW-1185">Reference proteome</keyword>
<feature type="compositionally biased region" description="Low complexity" evidence="1">
    <location>
        <begin position="388"/>
        <end position="400"/>
    </location>
</feature>
<dbReference type="Gene3D" id="3.30.200.20">
    <property type="entry name" value="Phosphorylase Kinase, domain 1"/>
    <property type="match status" value="1"/>
</dbReference>
<dbReference type="Gene3D" id="1.10.510.10">
    <property type="entry name" value="Transferase(Phosphotransferase) domain 1"/>
    <property type="match status" value="1"/>
</dbReference>
<dbReference type="AlphaFoldDB" id="A0A674E8N7"/>
<accession>A0A674E8N7</accession>
<feature type="compositionally biased region" description="Low complexity" evidence="1">
    <location>
        <begin position="25"/>
        <end position="48"/>
    </location>
</feature>
<dbReference type="GO" id="GO:0005524">
    <property type="term" value="F:ATP binding"/>
    <property type="evidence" value="ECO:0007669"/>
    <property type="project" value="InterPro"/>
</dbReference>
<reference evidence="3" key="1">
    <citation type="submission" date="2025-08" db="UniProtKB">
        <authorList>
            <consortium name="Ensembl"/>
        </authorList>
    </citation>
    <scope>IDENTIFICATION</scope>
</reference>
<dbReference type="InterPro" id="IPR011009">
    <property type="entry name" value="Kinase-like_dom_sf"/>
</dbReference>
<dbReference type="InterPro" id="IPR000719">
    <property type="entry name" value="Prot_kinase_dom"/>
</dbReference>
<evidence type="ECO:0000313" key="3">
    <source>
        <dbReference type="Ensembl" id="ENSSTUP00000104229.1"/>
    </source>
</evidence>
<evidence type="ECO:0000313" key="4">
    <source>
        <dbReference type="Proteomes" id="UP000472277"/>
    </source>
</evidence>
<dbReference type="GO" id="GO:0004672">
    <property type="term" value="F:protein kinase activity"/>
    <property type="evidence" value="ECO:0007669"/>
    <property type="project" value="InterPro"/>
</dbReference>
<dbReference type="Ensembl" id="ENSSTUT00000111744.1">
    <property type="protein sequence ID" value="ENSSTUP00000104229.1"/>
    <property type="gene ID" value="ENSSTUG00000046458.1"/>
</dbReference>
<dbReference type="FunFam" id="1.10.510.10:FF:000181">
    <property type="entry name" value="Nuclear receptor-binding protein 1"/>
    <property type="match status" value="1"/>
</dbReference>
<evidence type="ECO:0000256" key="1">
    <source>
        <dbReference type="SAM" id="MobiDB-lite"/>
    </source>
</evidence>
<dbReference type="SUPFAM" id="SSF56112">
    <property type="entry name" value="Protein kinase-like (PK-like)"/>
    <property type="match status" value="1"/>
</dbReference>
<dbReference type="Proteomes" id="UP000472277">
    <property type="component" value="Chromosome 35"/>
</dbReference>
<gene>
    <name evidence="3" type="primary">NRBP1</name>
    <name evidence="3" type="synonym">nrbp1</name>
</gene>
<evidence type="ECO:0000259" key="2">
    <source>
        <dbReference type="PROSITE" id="PS50011"/>
    </source>
</evidence>
<name>A0A674E8N7_SALTR</name>
<protein>
    <submittedName>
        <fullName evidence="3">Nuclear receptor binding protein 1</fullName>
    </submittedName>
</protein>
<dbReference type="Pfam" id="PF00069">
    <property type="entry name" value="Pkinase"/>
    <property type="match status" value="1"/>
</dbReference>
<feature type="region of interest" description="Disordered" evidence="1">
    <location>
        <begin position="383"/>
        <end position="403"/>
    </location>
</feature>
<feature type="compositionally biased region" description="Basic and acidic residues" evidence="1">
    <location>
        <begin position="1"/>
        <end position="18"/>
    </location>
</feature>